<name>A0A9D2EZK6_9ACTN</name>
<gene>
    <name evidence="1" type="ORF">IAA19_07455</name>
</gene>
<sequence length="431" mass="46109">MCGNNHDELAISVVEDEQGLLFLGDPTQVKGWLDERGLTSYEFTAKAAGVAWGVAKATETAANASGRWVKLTKESAELVKKYGKAGGLQPGVVQKSNGQIVKWLKFENPSQLFTPAMATGVAGMMTQMAMEQAIQEITDYLVRIDDKVNDLLRDQKDRVIADLMGASFEVDEAAAIRSKTGFLSDTAWTKLAPCAQTTATALAYALAKLQGIAEKLTKPGPVEDLSRLVEFARDDVPAWFAVIAYAVKTRDRLSVVELERAFAETPESLEEHREAIVEARRDRLGKVHGCVEMFRAALGHAADRVRGDKLLHPFAVDKALSALNNLMAQTGSFSQALGIEMDEKTIERAPEWREVAGEFVGDVAAGAADGAQHVGGVIAGGAAVLGEAAGKGAADLGAAVAGRAREVGKRLENVDLGKVAENLPFKFPFGK</sequence>
<dbReference type="Proteomes" id="UP000824062">
    <property type="component" value="Unassembled WGS sequence"/>
</dbReference>
<reference evidence="1" key="1">
    <citation type="journal article" date="2021" name="PeerJ">
        <title>Extensive microbial diversity within the chicken gut microbiome revealed by metagenomics and culture.</title>
        <authorList>
            <person name="Gilroy R."/>
            <person name="Ravi A."/>
            <person name="Getino M."/>
            <person name="Pursley I."/>
            <person name="Horton D.L."/>
            <person name="Alikhan N.F."/>
            <person name="Baker D."/>
            <person name="Gharbi K."/>
            <person name="Hall N."/>
            <person name="Watson M."/>
            <person name="Adriaenssens E.M."/>
            <person name="Foster-Nyarko E."/>
            <person name="Jarju S."/>
            <person name="Secka A."/>
            <person name="Antonio M."/>
            <person name="Oren A."/>
            <person name="Chaudhuri R.R."/>
            <person name="La Ragione R."/>
            <person name="Hildebrand F."/>
            <person name="Pallen M.J."/>
        </authorList>
    </citation>
    <scope>NUCLEOTIDE SEQUENCE</scope>
    <source>
        <strain evidence="1">ChiHjej12B11-14209</strain>
    </source>
</reference>
<organism evidence="1 2">
    <name type="scientific">Candidatus Olsenella pullistercoris</name>
    <dbReference type="NCBI Taxonomy" id="2838712"/>
    <lineage>
        <taxon>Bacteria</taxon>
        <taxon>Bacillati</taxon>
        <taxon>Actinomycetota</taxon>
        <taxon>Coriobacteriia</taxon>
        <taxon>Coriobacteriales</taxon>
        <taxon>Atopobiaceae</taxon>
        <taxon>Olsenella</taxon>
    </lineage>
</organism>
<dbReference type="AlphaFoldDB" id="A0A9D2EZK6"/>
<evidence type="ECO:0000313" key="1">
    <source>
        <dbReference type="EMBL" id="HIZ46834.1"/>
    </source>
</evidence>
<accession>A0A9D2EZK6</accession>
<comment type="caution">
    <text evidence="1">The sequence shown here is derived from an EMBL/GenBank/DDBJ whole genome shotgun (WGS) entry which is preliminary data.</text>
</comment>
<protein>
    <submittedName>
        <fullName evidence="1">Uncharacterized protein</fullName>
    </submittedName>
</protein>
<dbReference type="EMBL" id="DXBM01000062">
    <property type="protein sequence ID" value="HIZ46834.1"/>
    <property type="molecule type" value="Genomic_DNA"/>
</dbReference>
<proteinExistence type="predicted"/>
<evidence type="ECO:0000313" key="2">
    <source>
        <dbReference type="Proteomes" id="UP000824062"/>
    </source>
</evidence>
<reference evidence="1" key="2">
    <citation type="submission" date="2021-04" db="EMBL/GenBank/DDBJ databases">
        <authorList>
            <person name="Gilroy R."/>
        </authorList>
    </citation>
    <scope>NUCLEOTIDE SEQUENCE</scope>
    <source>
        <strain evidence="1">ChiHjej12B11-14209</strain>
    </source>
</reference>